<evidence type="ECO:0000256" key="1">
    <source>
        <dbReference type="SAM" id="MobiDB-lite"/>
    </source>
</evidence>
<feature type="compositionally biased region" description="Acidic residues" evidence="1">
    <location>
        <begin position="137"/>
        <end position="149"/>
    </location>
</feature>
<sequence>MPDSPVSAASHNKPPRKNREFRLMYRETATTASPEKEHKPKKKWSLTKRNVGVQFVDDLSARLGEKFGHWALAVLEPTDPPVITPGEQKPRPTRPAMAYDDPRIQRVYEVRRKGISETPGDDQHPEHIPRPSTPGDSNDEDRHDEDDGFPDINKAGEGLKMQISTKLRNGFSELKYEHFGGLCWEILTGIEARTKFSNSELRHEAERIWKRQLNYHVMDNNCQQFCVLLAISIRAKNHSLLRVLHGKTVARQMKQVKDLRHGDKAK</sequence>
<feature type="compositionally biased region" description="Basic and acidic residues" evidence="1">
    <location>
        <begin position="100"/>
        <end position="129"/>
    </location>
</feature>
<dbReference type="Proteomes" id="UP001447188">
    <property type="component" value="Unassembled WGS sequence"/>
</dbReference>
<protein>
    <recommendedName>
        <fullName evidence="4">PPPDE domain-containing protein</fullName>
    </recommendedName>
</protein>
<feature type="region of interest" description="Disordered" evidence="1">
    <location>
        <begin position="1"/>
        <end position="22"/>
    </location>
</feature>
<keyword evidence="3" id="KW-1185">Reference proteome</keyword>
<feature type="region of interest" description="Disordered" evidence="1">
    <location>
        <begin position="77"/>
        <end position="156"/>
    </location>
</feature>
<name>A0ABR3GM07_9PEZI</name>
<reference evidence="2 3" key="1">
    <citation type="submission" date="2024-02" db="EMBL/GenBank/DDBJ databases">
        <title>Discinaceae phylogenomics.</title>
        <authorList>
            <person name="Dirks A.C."/>
            <person name="James T.Y."/>
        </authorList>
    </citation>
    <scope>NUCLEOTIDE SEQUENCE [LARGE SCALE GENOMIC DNA]</scope>
    <source>
        <strain evidence="2 3">ACD0624</strain>
    </source>
</reference>
<comment type="caution">
    <text evidence="2">The sequence shown here is derived from an EMBL/GenBank/DDBJ whole genome shotgun (WGS) entry which is preliminary data.</text>
</comment>
<evidence type="ECO:0000313" key="3">
    <source>
        <dbReference type="Proteomes" id="UP001447188"/>
    </source>
</evidence>
<evidence type="ECO:0008006" key="4">
    <source>
        <dbReference type="Google" id="ProtNLM"/>
    </source>
</evidence>
<proteinExistence type="predicted"/>
<gene>
    <name evidence="2" type="ORF">Q9L58_004050</name>
</gene>
<evidence type="ECO:0000313" key="2">
    <source>
        <dbReference type="EMBL" id="KAL0636947.1"/>
    </source>
</evidence>
<accession>A0ABR3GM07</accession>
<dbReference type="EMBL" id="JBBBZM010000041">
    <property type="protein sequence ID" value="KAL0636947.1"/>
    <property type="molecule type" value="Genomic_DNA"/>
</dbReference>
<organism evidence="2 3">
    <name type="scientific">Discina gigas</name>
    <dbReference type="NCBI Taxonomy" id="1032678"/>
    <lineage>
        <taxon>Eukaryota</taxon>
        <taxon>Fungi</taxon>
        <taxon>Dikarya</taxon>
        <taxon>Ascomycota</taxon>
        <taxon>Pezizomycotina</taxon>
        <taxon>Pezizomycetes</taxon>
        <taxon>Pezizales</taxon>
        <taxon>Discinaceae</taxon>
        <taxon>Discina</taxon>
    </lineage>
</organism>